<accession>A0ABQ8MEF8</accession>
<reference evidence="1 2" key="1">
    <citation type="submission" date="2022-01" db="EMBL/GenBank/DDBJ databases">
        <title>A high-quality chromosome-level genome assembly of rohu carp, Labeo rohita.</title>
        <authorList>
            <person name="Arick M.A. II"/>
            <person name="Hsu C.-Y."/>
            <person name="Magbanua Z."/>
            <person name="Pechanova O."/>
            <person name="Grover C."/>
            <person name="Miller E."/>
            <person name="Thrash A."/>
            <person name="Ezzel L."/>
            <person name="Alam S."/>
            <person name="Benzie J."/>
            <person name="Hamilton M."/>
            <person name="Karsi A."/>
            <person name="Lawrence M.L."/>
            <person name="Peterson D.G."/>
        </authorList>
    </citation>
    <scope>NUCLEOTIDE SEQUENCE [LARGE SCALE GENOMIC DNA]</scope>
    <source>
        <strain evidence="2">BAU-BD-2019</strain>
        <tissue evidence="1">Blood</tissue>
    </source>
</reference>
<comment type="caution">
    <text evidence="1">The sequence shown here is derived from an EMBL/GenBank/DDBJ whole genome shotgun (WGS) entry which is preliminary data.</text>
</comment>
<dbReference type="EMBL" id="JACTAM010000008">
    <property type="protein sequence ID" value="KAI2661281.1"/>
    <property type="molecule type" value="Genomic_DNA"/>
</dbReference>
<evidence type="ECO:0000313" key="2">
    <source>
        <dbReference type="Proteomes" id="UP000830375"/>
    </source>
</evidence>
<gene>
    <name evidence="1" type="ORF">H4Q32_006839</name>
</gene>
<organism evidence="1 2">
    <name type="scientific">Labeo rohita</name>
    <name type="common">Indian major carp</name>
    <name type="synonym">Cyprinus rohita</name>
    <dbReference type="NCBI Taxonomy" id="84645"/>
    <lineage>
        <taxon>Eukaryota</taxon>
        <taxon>Metazoa</taxon>
        <taxon>Chordata</taxon>
        <taxon>Craniata</taxon>
        <taxon>Vertebrata</taxon>
        <taxon>Euteleostomi</taxon>
        <taxon>Actinopterygii</taxon>
        <taxon>Neopterygii</taxon>
        <taxon>Teleostei</taxon>
        <taxon>Ostariophysi</taxon>
        <taxon>Cypriniformes</taxon>
        <taxon>Cyprinidae</taxon>
        <taxon>Labeoninae</taxon>
        <taxon>Labeonini</taxon>
        <taxon>Labeo</taxon>
    </lineage>
</organism>
<name>A0ABQ8MEF8_LABRO</name>
<sequence length="248" mass="27429">MTAYFESNPLPPTTVDLTNIATCSHIINTSLTTGTFPSAFKQAWCSKESVSSLLFFSLNNLLDANQSGYKSGHFRENALLTIAETLRLARMNSVLILLGLSEDFDTINHQIHLATLSGLGIRLNSYLTGRWMRMGVWVTSANHQGASRLDSCSAPLVVLPTQSAKPLQMIQNMAACLDFNHSRTFVTLLLILLHWLLVVARNKFKVLTLAFWNTTGTAPPYVNSLLQMCASSCQLRSLNEPRLIVPSQ</sequence>
<proteinExistence type="predicted"/>
<dbReference type="Proteomes" id="UP000830375">
    <property type="component" value="Unassembled WGS sequence"/>
</dbReference>
<keyword evidence="2" id="KW-1185">Reference proteome</keyword>
<protein>
    <submittedName>
        <fullName evidence="1">Aristolochene synthase prx2</fullName>
    </submittedName>
</protein>
<evidence type="ECO:0000313" key="1">
    <source>
        <dbReference type="EMBL" id="KAI2661281.1"/>
    </source>
</evidence>